<feature type="region of interest" description="Disordered" evidence="2">
    <location>
        <begin position="116"/>
        <end position="196"/>
    </location>
</feature>
<proteinExistence type="predicted"/>
<evidence type="ECO:0000256" key="1">
    <source>
        <dbReference type="ARBA" id="ARBA00022729"/>
    </source>
</evidence>
<evidence type="ECO:0000256" key="3">
    <source>
        <dbReference type="SAM" id="SignalP"/>
    </source>
</evidence>
<feature type="compositionally biased region" description="Low complexity" evidence="2">
    <location>
        <begin position="117"/>
        <end position="132"/>
    </location>
</feature>
<keyword evidence="5" id="KW-1185">Reference proteome</keyword>
<feature type="compositionally biased region" description="Polar residues" evidence="2">
    <location>
        <begin position="187"/>
        <end position="196"/>
    </location>
</feature>
<dbReference type="OrthoDB" id="5316007at2759"/>
<feature type="compositionally biased region" description="Low complexity" evidence="2">
    <location>
        <begin position="163"/>
        <end position="178"/>
    </location>
</feature>
<dbReference type="PANTHER" id="PTHR35185">
    <property type="entry name" value="SERINE/THREONINE-RICH PROTEIN ADG2-RELATED"/>
    <property type="match status" value="1"/>
</dbReference>
<evidence type="ECO:0000256" key="2">
    <source>
        <dbReference type="SAM" id="MobiDB-lite"/>
    </source>
</evidence>
<dbReference type="EMBL" id="MU155243">
    <property type="protein sequence ID" value="KAF9478088.1"/>
    <property type="molecule type" value="Genomic_DNA"/>
</dbReference>
<dbReference type="AlphaFoldDB" id="A0A9P6CZW7"/>
<feature type="chain" id="PRO_5040211101" evidence="3">
    <location>
        <begin position="18"/>
        <end position="196"/>
    </location>
</feature>
<reference evidence="4" key="1">
    <citation type="submission" date="2020-11" db="EMBL/GenBank/DDBJ databases">
        <authorList>
            <consortium name="DOE Joint Genome Institute"/>
            <person name="Ahrendt S."/>
            <person name="Riley R."/>
            <person name="Andreopoulos W."/>
            <person name="Labutti K."/>
            <person name="Pangilinan J."/>
            <person name="Ruiz-Duenas F.J."/>
            <person name="Barrasa J.M."/>
            <person name="Sanchez-Garcia M."/>
            <person name="Camarero S."/>
            <person name="Miyauchi S."/>
            <person name="Serrano A."/>
            <person name="Linde D."/>
            <person name="Babiker R."/>
            <person name="Drula E."/>
            <person name="Ayuso-Fernandez I."/>
            <person name="Pacheco R."/>
            <person name="Padilla G."/>
            <person name="Ferreira P."/>
            <person name="Barriuso J."/>
            <person name="Kellner H."/>
            <person name="Castanera R."/>
            <person name="Alfaro M."/>
            <person name="Ramirez L."/>
            <person name="Pisabarro A.G."/>
            <person name="Kuo A."/>
            <person name="Tritt A."/>
            <person name="Lipzen A."/>
            <person name="He G."/>
            <person name="Yan M."/>
            <person name="Ng V."/>
            <person name="Cullen D."/>
            <person name="Martin F."/>
            <person name="Rosso M.-N."/>
            <person name="Henrissat B."/>
            <person name="Hibbett D."/>
            <person name="Martinez A.T."/>
            <person name="Grigoriev I.V."/>
        </authorList>
    </citation>
    <scope>NUCLEOTIDE SEQUENCE</scope>
    <source>
        <strain evidence="4">CIRM-BRFM 674</strain>
    </source>
</reference>
<gene>
    <name evidence="4" type="ORF">BDN70DRAFT_68282</name>
</gene>
<feature type="signal peptide" evidence="3">
    <location>
        <begin position="1"/>
        <end position="17"/>
    </location>
</feature>
<accession>A0A9P6CZW7</accession>
<protein>
    <submittedName>
        <fullName evidence="4">Uncharacterized protein</fullName>
    </submittedName>
</protein>
<evidence type="ECO:0000313" key="4">
    <source>
        <dbReference type="EMBL" id="KAF9478088.1"/>
    </source>
</evidence>
<dbReference type="Proteomes" id="UP000807469">
    <property type="component" value="Unassembled WGS sequence"/>
</dbReference>
<name>A0A9P6CZW7_9AGAR</name>
<dbReference type="InterPro" id="IPR052479">
    <property type="entry name" value="GPI-anchor_Adhesion_Reg"/>
</dbReference>
<organism evidence="4 5">
    <name type="scientific">Pholiota conissans</name>
    <dbReference type="NCBI Taxonomy" id="109636"/>
    <lineage>
        <taxon>Eukaryota</taxon>
        <taxon>Fungi</taxon>
        <taxon>Dikarya</taxon>
        <taxon>Basidiomycota</taxon>
        <taxon>Agaricomycotina</taxon>
        <taxon>Agaricomycetes</taxon>
        <taxon>Agaricomycetidae</taxon>
        <taxon>Agaricales</taxon>
        <taxon>Agaricineae</taxon>
        <taxon>Strophariaceae</taxon>
        <taxon>Pholiota</taxon>
    </lineage>
</organism>
<evidence type="ECO:0000313" key="5">
    <source>
        <dbReference type="Proteomes" id="UP000807469"/>
    </source>
</evidence>
<sequence>MLRTTVLLLAFVSSALGYAVISPNTKSGWTNQGAQLLTWERVRTDSPTFSVVLENQDLDGFNPIILATKVDGTLLKKNLNPPSDGWPTGSNFRVNFVADNGNFNTIYAQSKYFDIVNKGPTSTTSTTTTTTKPTDKPTDKPNDKPNDGKPNDNKPNDNKPNDGKPNNSNPNDGKPNNSGLPDKASGPHNSTLNKAL</sequence>
<keyword evidence="1 3" id="KW-0732">Signal</keyword>
<feature type="compositionally biased region" description="Basic and acidic residues" evidence="2">
    <location>
        <begin position="133"/>
        <end position="162"/>
    </location>
</feature>
<dbReference type="PANTHER" id="PTHR35185:SF1">
    <property type="entry name" value="UPF0619 GPI-ANCHORED MEMBRANE PROTEIN C1322.10"/>
    <property type="match status" value="1"/>
</dbReference>
<comment type="caution">
    <text evidence="4">The sequence shown here is derived from an EMBL/GenBank/DDBJ whole genome shotgun (WGS) entry which is preliminary data.</text>
</comment>